<comment type="similarity">
    <text evidence="1">Belongs to the DNA mismatch repair MutS family.</text>
</comment>
<dbReference type="OrthoDB" id="276261at2759"/>
<dbReference type="GO" id="GO:0140664">
    <property type="term" value="F:ATP-dependent DNA damage sensor activity"/>
    <property type="evidence" value="ECO:0007669"/>
    <property type="project" value="InterPro"/>
</dbReference>
<dbReference type="InterPro" id="IPR027417">
    <property type="entry name" value="P-loop_NTPase"/>
</dbReference>
<evidence type="ECO:0000259" key="6">
    <source>
        <dbReference type="PROSITE" id="PS00486"/>
    </source>
</evidence>
<protein>
    <submittedName>
        <fullName evidence="8">DNA_MISMATCH_REPAIR_2 domain-containing protein</fullName>
    </submittedName>
</protein>
<evidence type="ECO:0000256" key="3">
    <source>
        <dbReference type="ARBA" id="ARBA00022840"/>
    </source>
</evidence>
<dbReference type="SUPFAM" id="SSF52540">
    <property type="entry name" value="P-loop containing nucleoside triphosphate hydrolases"/>
    <property type="match status" value="1"/>
</dbReference>
<dbReference type="OMA" id="KMTMLYK"/>
<keyword evidence="3" id="KW-0067">ATP-binding</keyword>
<sequence length="850" mass="95729">MSSISRSSFSFDPVVDLSSSLNKLPRVKYRLNSTDSSCTPRTPKNTSSEKPCSIAAITEGRGCFKGSVGLAIMDLRQADIELSEFMDSSTLSRLKTKLLIADPVEIVIAENFNEKSTSAVLIEMIRSSLPNATVTSVHRRFFNHQRGAELVTQLANAEISNCDNVVLEKQFCMQSCSALIKYVEHIQNIVFASKTLHFVYRDIEKLCLLDAGSWKNLEIDNNHPRKERKSLLAIVDETQTSAGARLLRSNLLQPSGDQVVIDGRLDAVEELTDNPHLVEKLRQVMGSTYDLGNLFNVFIESPREPTVQSADFTLTQLLRLKQMLFVVIPLRQLMKNFKSDLLKKKSELLADERIDRIKEILYDRFQDEAVFSSKKSSLNVRHRKCYAIKEGISVNLDVARRAYEELLRDIQTQGKPCPLISPFKFSLVRTIYEEELSVHLPHQNTRLAYSASRGFHYVWVCGNPTTATLPSVFINITRNRSSITFSSRNLLRYNDRIEQSVSEVLIATDAVVQGAVKEIRPLIAVLYHIMDSIATIDVLCSFAVYASNRATVRPRFGSNVIINEGRHPLLDYTTPDRIVPNDTYLTTDSRIAIITGPNMTGKSTYLKQVCQLCILAQSGCFIPAKIAILPVFLRISSRVGHNDNLTKNLSAFAVEMDEMALILQYSDNRTLLVIDELARSTSTEEGIGICYAIIEKLIKQKTYTIFATHFLDLAAMDVSYSAVENFHFPSQVTYINGQEQLSPVHKLHRGPYNGPLYGFELVELSTFPEEVTESARKLGQYLHEEAADKRAMSADTLLHRALVRGAHRLRQVVASRNVVSEECLKKSLHDIRRYLQINLSKAKEAISQEC</sequence>
<dbReference type="GO" id="GO:0030983">
    <property type="term" value="F:mismatched DNA binding"/>
    <property type="evidence" value="ECO:0007669"/>
    <property type="project" value="InterPro"/>
</dbReference>
<dbReference type="InterPro" id="IPR036187">
    <property type="entry name" value="DNA_mismatch_repair_MutS_sf"/>
</dbReference>
<name>A0A7I5E8G7_HAECO</name>
<dbReference type="PANTHER" id="PTHR11361">
    <property type="entry name" value="DNA MISMATCH REPAIR PROTEIN MUTS FAMILY MEMBER"/>
    <property type="match status" value="1"/>
</dbReference>
<dbReference type="FunFam" id="3.40.50.300:FF:000870">
    <property type="entry name" value="MutS protein homolog 4"/>
    <property type="match status" value="1"/>
</dbReference>
<dbReference type="PIRSF" id="PIRSF005813">
    <property type="entry name" value="MSH2"/>
    <property type="match status" value="1"/>
</dbReference>
<keyword evidence="2" id="KW-0547">Nucleotide-binding</keyword>
<dbReference type="SMART" id="SM00533">
    <property type="entry name" value="MUTSd"/>
    <property type="match status" value="1"/>
</dbReference>
<reference evidence="8" key="1">
    <citation type="submission" date="2020-12" db="UniProtKB">
        <authorList>
            <consortium name="WormBaseParasite"/>
        </authorList>
    </citation>
    <scope>IDENTIFICATION</scope>
    <source>
        <strain evidence="8">MHco3</strain>
    </source>
</reference>
<dbReference type="AlphaFoldDB" id="A0A7I5E8G7"/>
<dbReference type="Pfam" id="PF00488">
    <property type="entry name" value="MutS_V"/>
    <property type="match status" value="1"/>
</dbReference>
<dbReference type="InterPro" id="IPR007696">
    <property type="entry name" value="DNA_mismatch_repair_MutS_core"/>
</dbReference>
<evidence type="ECO:0000313" key="7">
    <source>
        <dbReference type="Proteomes" id="UP000025227"/>
    </source>
</evidence>
<keyword evidence="5" id="KW-0469">Meiosis</keyword>
<dbReference type="Pfam" id="PF05188">
    <property type="entry name" value="MutS_II"/>
    <property type="match status" value="1"/>
</dbReference>
<dbReference type="GO" id="GO:0007131">
    <property type="term" value="P:reciprocal meiotic recombination"/>
    <property type="evidence" value="ECO:0007669"/>
    <property type="project" value="TreeGrafter"/>
</dbReference>
<feature type="domain" description="DNA mismatch repair proteins mutS family" evidence="6">
    <location>
        <begin position="670"/>
        <end position="686"/>
    </location>
</feature>
<dbReference type="InterPro" id="IPR011184">
    <property type="entry name" value="DNA_mismatch_repair_Msh2"/>
</dbReference>
<evidence type="ECO:0000256" key="4">
    <source>
        <dbReference type="ARBA" id="ARBA00023125"/>
    </source>
</evidence>
<dbReference type="GO" id="GO:0005524">
    <property type="term" value="F:ATP binding"/>
    <property type="evidence" value="ECO:0007669"/>
    <property type="project" value="UniProtKB-KW"/>
</dbReference>
<dbReference type="Gene3D" id="3.40.50.300">
    <property type="entry name" value="P-loop containing nucleotide triphosphate hydrolases"/>
    <property type="match status" value="1"/>
</dbReference>
<dbReference type="InterPro" id="IPR007860">
    <property type="entry name" value="DNA_mmatch_repair_MutS_con_dom"/>
</dbReference>
<evidence type="ECO:0000256" key="1">
    <source>
        <dbReference type="ARBA" id="ARBA00006271"/>
    </source>
</evidence>
<evidence type="ECO:0000313" key="8">
    <source>
        <dbReference type="WBParaSite" id="HCON_00065660-00001"/>
    </source>
</evidence>
<dbReference type="InterPro" id="IPR045076">
    <property type="entry name" value="MutS"/>
</dbReference>
<accession>A0A7I5E8G7</accession>
<dbReference type="PANTHER" id="PTHR11361:SF21">
    <property type="entry name" value="MUTS PROTEIN HOMOLOG 4"/>
    <property type="match status" value="1"/>
</dbReference>
<dbReference type="GO" id="GO:0006298">
    <property type="term" value="P:mismatch repair"/>
    <property type="evidence" value="ECO:0007669"/>
    <property type="project" value="InterPro"/>
</dbReference>
<organism evidence="7 8">
    <name type="scientific">Haemonchus contortus</name>
    <name type="common">Barber pole worm</name>
    <dbReference type="NCBI Taxonomy" id="6289"/>
    <lineage>
        <taxon>Eukaryota</taxon>
        <taxon>Metazoa</taxon>
        <taxon>Ecdysozoa</taxon>
        <taxon>Nematoda</taxon>
        <taxon>Chromadorea</taxon>
        <taxon>Rhabditida</taxon>
        <taxon>Rhabditina</taxon>
        <taxon>Rhabditomorpha</taxon>
        <taxon>Strongyloidea</taxon>
        <taxon>Trichostrongylidae</taxon>
        <taxon>Haemonchus</taxon>
    </lineage>
</organism>
<evidence type="ECO:0000256" key="2">
    <source>
        <dbReference type="ARBA" id="ARBA00022741"/>
    </source>
</evidence>
<dbReference type="InterPro" id="IPR000432">
    <property type="entry name" value="DNA_mismatch_repair_MutS_C"/>
</dbReference>
<dbReference type="Pfam" id="PF05192">
    <property type="entry name" value="MutS_III"/>
    <property type="match status" value="1"/>
</dbReference>
<dbReference type="SUPFAM" id="SSF53150">
    <property type="entry name" value="DNA repair protein MutS, domain II"/>
    <property type="match status" value="1"/>
</dbReference>
<dbReference type="GO" id="GO:0005634">
    <property type="term" value="C:nucleus"/>
    <property type="evidence" value="ECO:0007669"/>
    <property type="project" value="TreeGrafter"/>
</dbReference>
<dbReference type="Gene3D" id="3.30.420.110">
    <property type="entry name" value="MutS, connector domain"/>
    <property type="match status" value="1"/>
</dbReference>
<proteinExistence type="inferred from homology"/>
<dbReference type="Proteomes" id="UP000025227">
    <property type="component" value="Unplaced"/>
</dbReference>
<dbReference type="PROSITE" id="PS00486">
    <property type="entry name" value="DNA_MISMATCH_REPAIR_2"/>
    <property type="match status" value="1"/>
</dbReference>
<dbReference type="WBParaSite" id="HCON_00065660-00001">
    <property type="protein sequence ID" value="HCON_00065660-00001"/>
    <property type="gene ID" value="HCON_00065660"/>
</dbReference>
<dbReference type="Gene3D" id="1.10.1420.10">
    <property type="match status" value="2"/>
</dbReference>
<keyword evidence="4" id="KW-0238">DNA-binding</keyword>
<dbReference type="InterPro" id="IPR036678">
    <property type="entry name" value="MutS_con_dom_sf"/>
</dbReference>
<evidence type="ECO:0000256" key="5">
    <source>
        <dbReference type="ARBA" id="ARBA00023254"/>
    </source>
</evidence>
<dbReference type="SMART" id="SM00534">
    <property type="entry name" value="MUTSac"/>
    <property type="match status" value="1"/>
</dbReference>
<keyword evidence="7" id="KW-1185">Reference proteome</keyword>
<dbReference type="SUPFAM" id="SSF48334">
    <property type="entry name" value="DNA repair protein MutS, domain III"/>
    <property type="match status" value="1"/>
</dbReference>